<dbReference type="Proteomes" id="UP001259803">
    <property type="component" value="Unassembled WGS sequence"/>
</dbReference>
<evidence type="ECO:0000313" key="2">
    <source>
        <dbReference type="Proteomes" id="UP001259803"/>
    </source>
</evidence>
<sequence>MPIGKTGSCLSSDLVLRAASRSLSNTEEVRSAKAVTDGVDCAISLGRDLATGALSFVGTSKAGFASLPTLRKFRKLTRRAILNDLWICEIAPVQFPRLRLCYGSSGARDDAVFLA</sequence>
<name>A0ABU2ZKP3_9SPHN</name>
<reference evidence="1 2" key="1">
    <citation type="submission" date="2023-09" db="EMBL/GenBank/DDBJ databases">
        <authorList>
            <person name="Rey-Velasco X."/>
        </authorList>
    </citation>
    <scope>NUCLEOTIDE SEQUENCE [LARGE SCALE GENOMIC DNA]</scope>
    <source>
        <strain evidence="1 2">F390</strain>
    </source>
</reference>
<evidence type="ECO:0000313" key="1">
    <source>
        <dbReference type="EMBL" id="MDT0577167.1"/>
    </source>
</evidence>
<gene>
    <name evidence="1" type="ORF">RM533_13445</name>
</gene>
<dbReference type="RefSeq" id="WP_311341749.1">
    <property type="nucleotide sequence ID" value="NZ_JAVRHS010000021.1"/>
</dbReference>
<accession>A0ABU2ZKP3</accession>
<comment type="caution">
    <text evidence="1">The sequence shown here is derived from an EMBL/GenBank/DDBJ whole genome shotgun (WGS) entry which is preliminary data.</text>
</comment>
<protein>
    <submittedName>
        <fullName evidence="1">Uncharacterized protein</fullName>
    </submittedName>
</protein>
<organism evidence="1 2">
    <name type="scientific">Croceicoccus esteveae</name>
    <dbReference type="NCBI Taxonomy" id="3075597"/>
    <lineage>
        <taxon>Bacteria</taxon>
        <taxon>Pseudomonadati</taxon>
        <taxon>Pseudomonadota</taxon>
        <taxon>Alphaproteobacteria</taxon>
        <taxon>Sphingomonadales</taxon>
        <taxon>Erythrobacteraceae</taxon>
        <taxon>Croceicoccus</taxon>
    </lineage>
</organism>
<feature type="non-terminal residue" evidence="1">
    <location>
        <position position="115"/>
    </location>
</feature>
<keyword evidence="2" id="KW-1185">Reference proteome</keyword>
<proteinExistence type="predicted"/>
<dbReference type="EMBL" id="JAVRHS010000021">
    <property type="protein sequence ID" value="MDT0577167.1"/>
    <property type="molecule type" value="Genomic_DNA"/>
</dbReference>